<feature type="compositionally biased region" description="Basic and acidic residues" evidence="1">
    <location>
        <begin position="122"/>
        <end position="140"/>
    </location>
</feature>
<protein>
    <submittedName>
        <fullName evidence="3">Uncharacterized protein</fullName>
    </submittedName>
</protein>
<comment type="caution">
    <text evidence="3">The sequence shown here is derived from an EMBL/GenBank/DDBJ whole genome shotgun (WGS) entry which is preliminary data.</text>
</comment>
<evidence type="ECO:0000256" key="1">
    <source>
        <dbReference type="SAM" id="MobiDB-lite"/>
    </source>
</evidence>
<reference evidence="3" key="1">
    <citation type="journal article" date="2021" name="Front. Microbiol.">
        <title>Comprehensive Comparative Genomics and Phenotyping of Methylobacterium Species.</title>
        <authorList>
            <person name="Alessa O."/>
            <person name="Ogura Y."/>
            <person name="Fujitani Y."/>
            <person name="Takami H."/>
            <person name="Hayashi T."/>
            <person name="Sahin N."/>
            <person name="Tani A."/>
        </authorList>
    </citation>
    <scope>NUCLEOTIDE SEQUENCE</scope>
    <source>
        <strain evidence="3">DSM 23674</strain>
    </source>
</reference>
<sequence length="384" mass="42016">MLGIGICATVLMLAAPDAQAGTITDFLDRIGGCRKPMSESFSYEISPYTAKPYGKALAEWTDQDVADFRAYFVACQTRRSDWRSMGDYNRNDAIRVIDTAMAELRPKVAEARAVADKQRADAAYDTEKRLRAEEQQRTEAEAATQRAQAEGAARAERAGRNEEAKKTVVSLLQELLAFTQNEIEALPPDQKLARLDGYLTRMQAIAAEIGDAPAAKPLLTMLEQTRQLRAQIEAERDRQAAVPRVAPNQGDGAITEGGPHPDFEWLGQQLIMALTNPLQRESFRISLARGIDFNVGVSAIEPAPTGWLVQLSGRPGVPGKPGQGLFCRVNGTDTASLAVLRTVTPPYGIIHVAAPDADEFVLESSPVQIRIVFRDCRVTPPDNR</sequence>
<dbReference type="Proteomes" id="UP001055101">
    <property type="component" value="Unassembled WGS sequence"/>
</dbReference>
<keyword evidence="2" id="KW-0732">Signal</keyword>
<gene>
    <name evidence="3" type="ORF">EKPJFOCH_4256</name>
</gene>
<keyword evidence="4" id="KW-1185">Reference proteome</keyword>
<evidence type="ECO:0000256" key="2">
    <source>
        <dbReference type="SAM" id="SignalP"/>
    </source>
</evidence>
<feature type="compositionally biased region" description="Low complexity" evidence="1">
    <location>
        <begin position="141"/>
        <end position="152"/>
    </location>
</feature>
<organism evidence="3 4">
    <name type="scientific">Methylobacterium thuringiense</name>
    <dbReference type="NCBI Taxonomy" id="1003091"/>
    <lineage>
        <taxon>Bacteria</taxon>
        <taxon>Pseudomonadati</taxon>
        <taxon>Pseudomonadota</taxon>
        <taxon>Alphaproteobacteria</taxon>
        <taxon>Hyphomicrobiales</taxon>
        <taxon>Methylobacteriaceae</taxon>
        <taxon>Methylobacterium</taxon>
    </lineage>
</organism>
<feature type="signal peptide" evidence="2">
    <location>
        <begin position="1"/>
        <end position="20"/>
    </location>
</feature>
<evidence type="ECO:0000313" key="4">
    <source>
        <dbReference type="Proteomes" id="UP001055101"/>
    </source>
</evidence>
<dbReference type="EMBL" id="BPRA01000028">
    <property type="protein sequence ID" value="GJE57738.1"/>
    <property type="molecule type" value="Genomic_DNA"/>
</dbReference>
<reference evidence="3" key="2">
    <citation type="submission" date="2021-08" db="EMBL/GenBank/DDBJ databases">
        <authorList>
            <person name="Tani A."/>
            <person name="Ola A."/>
            <person name="Ogura Y."/>
            <person name="Katsura K."/>
            <person name="Hayashi T."/>
        </authorList>
    </citation>
    <scope>NUCLEOTIDE SEQUENCE</scope>
    <source>
        <strain evidence="3">DSM 23674</strain>
    </source>
</reference>
<accession>A0ABQ4TSV6</accession>
<name>A0ABQ4TSV6_9HYPH</name>
<proteinExistence type="predicted"/>
<evidence type="ECO:0000313" key="3">
    <source>
        <dbReference type="EMBL" id="GJE57738.1"/>
    </source>
</evidence>
<feature type="chain" id="PRO_5046732269" evidence="2">
    <location>
        <begin position="21"/>
        <end position="384"/>
    </location>
</feature>
<feature type="compositionally biased region" description="Basic and acidic residues" evidence="1">
    <location>
        <begin position="153"/>
        <end position="163"/>
    </location>
</feature>
<feature type="region of interest" description="Disordered" evidence="1">
    <location>
        <begin position="122"/>
        <end position="163"/>
    </location>
</feature>